<dbReference type="Proteomes" id="UP000317093">
    <property type="component" value="Chromosome"/>
</dbReference>
<dbReference type="KEGG" id="knv:Pan216_09870"/>
<protein>
    <submittedName>
        <fullName evidence="1">Uncharacterized protein</fullName>
    </submittedName>
</protein>
<evidence type="ECO:0000313" key="1">
    <source>
        <dbReference type="EMBL" id="QDU60150.1"/>
    </source>
</evidence>
<reference evidence="1 2" key="1">
    <citation type="submission" date="2019-02" db="EMBL/GenBank/DDBJ databases">
        <title>Deep-cultivation of Planctomycetes and their phenomic and genomic characterization uncovers novel biology.</title>
        <authorList>
            <person name="Wiegand S."/>
            <person name="Jogler M."/>
            <person name="Boedeker C."/>
            <person name="Pinto D."/>
            <person name="Vollmers J."/>
            <person name="Rivas-Marin E."/>
            <person name="Kohn T."/>
            <person name="Peeters S.H."/>
            <person name="Heuer A."/>
            <person name="Rast P."/>
            <person name="Oberbeckmann S."/>
            <person name="Bunk B."/>
            <person name="Jeske O."/>
            <person name="Meyerdierks A."/>
            <person name="Storesund J.E."/>
            <person name="Kallscheuer N."/>
            <person name="Luecker S."/>
            <person name="Lage O.M."/>
            <person name="Pohl T."/>
            <person name="Merkel B.J."/>
            <person name="Hornburger P."/>
            <person name="Mueller R.-W."/>
            <person name="Bruemmer F."/>
            <person name="Labrenz M."/>
            <person name="Spormann A.M."/>
            <person name="Op den Camp H."/>
            <person name="Overmann J."/>
            <person name="Amann R."/>
            <person name="Jetten M.S.M."/>
            <person name="Mascher T."/>
            <person name="Medema M.H."/>
            <person name="Devos D.P."/>
            <person name="Kaster A.-K."/>
            <person name="Ovreas L."/>
            <person name="Rohde M."/>
            <person name="Galperin M.Y."/>
            <person name="Jogler C."/>
        </authorList>
    </citation>
    <scope>NUCLEOTIDE SEQUENCE [LARGE SCALE GENOMIC DNA]</scope>
    <source>
        <strain evidence="1 2">Pan216</strain>
    </source>
</reference>
<sequence length="87" mass="9818">MTQAEGWVLTHQFDFQGYPRLLRYRGVRSTLLFQGYPHGEAESRDGRVPGVRSTLVFQGYPRLLRYRGVRSTLEVSGGTTAGRASLE</sequence>
<dbReference type="AlphaFoldDB" id="A0A518AZL0"/>
<keyword evidence="2" id="KW-1185">Reference proteome</keyword>
<accession>A0A518AZL0</accession>
<organism evidence="1 2">
    <name type="scientific">Kolteria novifilia</name>
    <dbReference type="NCBI Taxonomy" id="2527975"/>
    <lineage>
        <taxon>Bacteria</taxon>
        <taxon>Pseudomonadati</taxon>
        <taxon>Planctomycetota</taxon>
        <taxon>Planctomycetia</taxon>
        <taxon>Kolteriales</taxon>
        <taxon>Kolteriaceae</taxon>
        <taxon>Kolteria</taxon>
    </lineage>
</organism>
<proteinExistence type="predicted"/>
<evidence type="ECO:0000313" key="2">
    <source>
        <dbReference type="Proteomes" id="UP000317093"/>
    </source>
</evidence>
<gene>
    <name evidence="1" type="ORF">Pan216_09870</name>
</gene>
<dbReference type="EMBL" id="CP036279">
    <property type="protein sequence ID" value="QDU60150.1"/>
    <property type="molecule type" value="Genomic_DNA"/>
</dbReference>
<name>A0A518AZL0_9BACT</name>